<sequence length="109" mass="12332">MIPALTGALILLTYTLRLLDPYRPQWTRPFLRETKAETDELDDAPRHHFALSTYGLLAIASLGLIQQISSAYFPVVVATSSVFPSLAWVSVEFFTSYTLLTLYRLLRLP</sequence>
<proteinExistence type="predicted"/>
<protein>
    <submittedName>
        <fullName evidence="1">Uncharacterized protein</fullName>
    </submittedName>
</protein>
<evidence type="ECO:0000313" key="1">
    <source>
        <dbReference type="EMBL" id="GFD24816.1"/>
    </source>
</evidence>
<accession>A0A699UTY9</accession>
<dbReference type="EMBL" id="BKCJ011355449">
    <property type="protein sequence ID" value="GFD24816.1"/>
    <property type="molecule type" value="Genomic_DNA"/>
</dbReference>
<name>A0A699UTY9_TANCI</name>
<organism evidence="1">
    <name type="scientific">Tanacetum cinerariifolium</name>
    <name type="common">Dalmatian daisy</name>
    <name type="synonym">Chrysanthemum cinerariifolium</name>
    <dbReference type="NCBI Taxonomy" id="118510"/>
    <lineage>
        <taxon>Eukaryota</taxon>
        <taxon>Viridiplantae</taxon>
        <taxon>Streptophyta</taxon>
        <taxon>Embryophyta</taxon>
        <taxon>Tracheophyta</taxon>
        <taxon>Spermatophyta</taxon>
        <taxon>Magnoliopsida</taxon>
        <taxon>eudicotyledons</taxon>
        <taxon>Gunneridae</taxon>
        <taxon>Pentapetalae</taxon>
        <taxon>asterids</taxon>
        <taxon>campanulids</taxon>
        <taxon>Asterales</taxon>
        <taxon>Asteraceae</taxon>
        <taxon>Asteroideae</taxon>
        <taxon>Anthemideae</taxon>
        <taxon>Anthemidinae</taxon>
        <taxon>Tanacetum</taxon>
    </lineage>
</organism>
<comment type="caution">
    <text evidence="1">The sequence shown here is derived from an EMBL/GenBank/DDBJ whole genome shotgun (WGS) entry which is preliminary data.</text>
</comment>
<reference evidence="1" key="1">
    <citation type="journal article" date="2019" name="Sci. Rep.">
        <title>Draft genome of Tanacetum cinerariifolium, the natural source of mosquito coil.</title>
        <authorList>
            <person name="Yamashiro T."/>
            <person name="Shiraishi A."/>
            <person name="Satake H."/>
            <person name="Nakayama K."/>
        </authorList>
    </citation>
    <scope>NUCLEOTIDE SEQUENCE</scope>
</reference>
<dbReference type="AlphaFoldDB" id="A0A699UTY9"/>
<gene>
    <name evidence="1" type="ORF">Tci_896785</name>
</gene>